<dbReference type="EMBL" id="JADCNL010000013">
    <property type="protein sequence ID" value="KAG0454887.1"/>
    <property type="molecule type" value="Genomic_DNA"/>
</dbReference>
<reference evidence="4 5" key="1">
    <citation type="journal article" date="2020" name="Nat. Food">
        <title>A phased Vanilla planifolia genome enables genetic improvement of flavour and production.</title>
        <authorList>
            <person name="Hasing T."/>
            <person name="Tang H."/>
            <person name="Brym M."/>
            <person name="Khazi F."/>
            <person name="Huang T."/>
            <person name="Chambers A.H."/>
        </authorList>
    </citation>
    <scope>NUCLEOTIDE SEQUENCE [LARGE SCALE GENOMIC DNA]</scope>
    <source>
        <tissue evidence="2">Leaf</tissue>
    </source>
</reference>
<accession>A0A835PRJ4</accession>
<protein>
    <submittedName>
        <fullName evidence="2">Uncharacterized protein</fullName>
    </submittedName>
</protein>
<dbReference type="Proteomes" id="UP000636800">
    <property type="component" value="Chromosome 13"/>
</dbReference>
<dbReference type="EMBL" id="JADCNM010000013">
    <property type="protein sequence ID" value="KAG0456021.1"/>
    <property type="molecule type" value="Genomic_DNA"/>
</dbReference>
<feature type="compositionally biased region" description="Polar residues" evidence="1">
    <location>
        <begin position="14"/>
        <end position="36"/>
    </location>
</feature>
<evidence type="ECO:0000313" key="4">
    <source>
        <dbReference type="Proteomes" id="UP000636800"/>
    </source>
</evidence>
<keyword evidence="4" id="KW-1185">Reference proteome</keyword>
<comment type="caution">
    <text evidence="2">The sequence shown here is derived from an EMBL/GenBank/DDBJ whole genome shotgun (WGS) entry which is preliminary data.</text>
</comment>
<evidence type="ECO:0000256" key="1">
    <source>
        <dbReference type="SAM" id="MobiDB-lite"/>
    </source>
</evidence>
<sequence>MKGSLKELQCHPTVTDSPLVSQSKGAFPSKNNSTDNFSEDGKKEEREREWSTKQKRTYKAALPLFNWQTLLSSCPSSPALSLFAVSFYLDTSLRFPLR</sequence>
<dbReference type="Proteomes" id="UP000639772">
    <property type="component" value="Chromosome 13"/>
</dbReference>
<evidence type="ECO:0000313" key="2">
    <source>
        <dbReference type="EMBL" id="KAG0454887.1"/>
    </source>
</evidence>
<feature type="region of interest" description="Disordered" evidence="1">
    <location>
        <begin position="14"/>
        <end position="52"/>
    </location>
</feature>
<organism evidence="2 4">
    <name type="scientific">Vanilla planifolia</name>
    <name type="common">Vanilla</name>
    <dbReference type="NCBI Taxonomy" id="51239"/>
    <lineage>
        <taxon>Eukaryota</taxon>
        <taxon>Viridiplantae</taxon>
        <taxon>Streptophyta</taxon>
        <taxon>Embryophyta</taxon>
        <taxon>Tracheophyta</taxon>
        <taxon>Spermatophyta</taxon>
        <taxon>Magnoliopsida</taxon>
        <taxon>Liliopsida</taxon>
        <taxon>Asparagales</taxon>
        <taxon>Orchidaceae</taxon>
        <taxon>Vanilloideae</taxon>
        <taxon>Vanilleae</taxon>
        <taxon>Vanilla</taxon>
    </lineage>
</organism>
<evidence type="ECO:0000313" key="5">
    <source>
        <dbReference type="Proteomes" id="UP000639772"/>
    </source>
</evidence>
<name>A0A835PRJ4_VANPL</name>
<gene>
    <name evidence="3" type="ORF">HPP92_023809</name>
    <name evidence="2" type="ORF">HPP92_024179</name>
</gene>
<proteinExistence type="predicted"/>
<dbReference type="AlphaFoldDB" id="A0A835PRJ4"/>
<feature type="compositionally biased region" description="Basic and acidic residues" evidence="1">
    <location>
        <begin position="39"/>
        <end position="52"/>
    </location>
</feature>
<evidence type="ECO:0000313" key="3">
    <source>
        <dbReference type="EMBL" id="KAG0456021.1"/>
    </source>
</evidence>